<evidence type="ECO:0000313" key="4">
    <source>
        <dbReference type="Proteomes" id="UP000799428"/>
    </source>
</evidence>
<dbReference type="PANTHER" id="PTHR24148:SF73">
    <property type="entry name" value="HET DOMAIN PROTEIN (AFU_ORTHOLOGUE AFUA_8G01020)"/>
    <property type="match status" value="1"/>
</dbReference>
<evidence type="ECO:0000259" key="2">
    <source>
        <dbReference type="Pfam" id="PF06985"/>
    </source>
</evidence>
<dbReference type="AlphaFoldDB" id="A0A6G1JX60"/>
<reference evidence="3" key="1">
    <citation type="journal article" date="2020" name="Stud. Mycol.">
        <title>101 Dothideomycetes genomes: a test case for predicting lifestyles and emergence of pathogens.</title>
        <authorList>
            <person name="Haridas S."/>
            <person name="Albert R."/>
            <person name="Binder M."/>
            <person name="Bloem J."/>
            <person name="Labutti K."/>
            <person name="Salamov A."/>
            <person name="Andreopoulos B."/>
            <person name="Baker S."/>
            <person name="Barry K."/>
            <person name="Bills G."/>
            <person name="Bluhm B."/>
            <person name="Cannon C."/>
            <person name="Castanera R."/>
            <person name="Culley D."/>
            <person name="Daum C."/>
            <person name="Ezra D."/>
            <person name="Gonzalez J."/>
            <person name="Henrissat B."/>
            <person name="Kuo A."/>
            <person name="Liang C."/>
            <person name="Lipzen A."/>
            <person name="Lutzoni F."/>
            <person name="Magnuson J."/>
            <person name="Mondo S."/>
            <person name="Nolan M."/>
            <person name="Ohm R."/>
            <person name="Pangilinan J."/>
            <person name="Park H.-J."/>
            <person name="Ramirez L."/>
            <person name="Alfaro M."/>
            <person name="Sun H."/>
            <person name="Tritt A."/>
            <person name="Yoshinaga Y."/>
            <person name="Zwiers L.-H."/>
            <person name="Turgeon B."/>
            <person name="Goodwin S."/>
            <person name="Spatafora J."/>
            <person name="Crous P."/>
            <person name="Grigoriev I."/>
        </authorList>
    </citation>
    <scope>NUCLEOTIDE SEQUENCE</scope>
    <source>
        <strain evidence="3">CBS 279.74</strain>
    </source>
</reference>
<dbReference type="OrthoDB" id="5386682at2759"/>
<evidence type="ECO:0000313" key="3">
    <source>
        <dbReference type="EMBL" id="KAF2704757.1"/>
    </source>
</evidence>
<accession>A0A6G1JX60</accession>
<feature type="domain" description="Heterokaryon incompatibility" evidence="2">
    <location>
        <begin position="90"/>
        <end position="229"/>
    </location>
</feature>
<evidence type="ECO:0000256" key="1">
    <source>
        <dbReference type="SAM" id="MobiDB-lite"/>
    </source>
</evidence>
<dbReference type="Pfam" id="PF06985">
    <property type="entry name" value="HET"/>
    <property type="match status" value="1"/>
</dbReference>
<organism evidence="3 4">
    <name type="scientific">Pleomassaria siparia CBS 279.74</name>
    <dbReference type="NCBI Taxonomy" id="1314801"/>
    <lineage>
        <taxon>Eukaryota</taxon>
        <taxon>Fungi</taxon>
        <taxon>Dikarya</taxon>
        <taxon>Ascomycota</taxon>
        <taxon>Pezizomycotina</taxon>
        <taxon>Dothideomycetes</taxon>
        <taxon>Pleosporomycetidae</taxon>
        <taxon>Pleosporales</taxon>
        <taxon>Pleomassariaceae</taxon>
        <taxon>Pleomassaria</taxon>
    </lineage>
</organism>
<keyword evidence="4" id="KW-1185">Reference proteome</keyword>
<dbReference type="InterPro" id="IPR052895">
    <property type="entry name" value="HetReg/Transcr_Mod"/>
</dbReference>
<proteinExistence type="predicted"/>
<dbReference type="InterPro" id="IPR010730">
    <property type="entry name" value="HET"/>
</dbReference>
<gene>
    <name evidence="3" type="ORF">K504DRAFT_111121</name>
</gene>
<dbReference type="PANTHER" id="PTHR24148">
    <property type="entry name" value="ANKYRIN REPEAT DOMAIN-CONTAINING PROTEIN 39 HOMOLOG-RELATED"/>
    <property type="match status" value="1"/>
</dbReference>
<feature type="region of interest" description="Disordered" evidence="1">
    <location>
        <begin position="1"/>
        <end position="23"/>
    </location>
</feature>
<dbReference type="Proteomes" id="UP000799428">
    <property type="component" value="Unassembled WGS sequence"/>
</dbReference>
<protein>
    <recommendedName>
        <fullName evidence="2">Heterokaryon incompatibility domain-containing protein</fullName>
    </recommendedName>
</protein>
<name>A0A6G1JX60_9PLEO</name>
<dbReference type="EMBL" id="MU005781">
    <property type="protein sequence ID" value="KAF2704757.1"/>
    <property type="molecule type" value="Genomic_DNA"/>
</dbReference>
<sequence length="598" mass="67012">MPYTTVNEKDSELPRLEAQPPSTPRSICHYLNPFSTCFPLSRLFTSMPRVLYGHLPSNSIRLLHIHPGEPGTPIYCSLKLARIDDSLPEYEALSYVWGKQDVGMSIWLNGHKHTSGARLPKGSGKWGKRVIWVDALCINQKLKDEAYEKHHQVGLMREIYSRASRVLVWLGTDDSYQEAAPAFAILNAMAKANTHVGPGIPLLDSESEWVPVMALFINTWFTRMWAIQELVFARSATFIWGQEELSWEVISAAVGIIRACPALVAELETRQLTNAFLMHHLRNKKLSDVTSAHPFLHLLDLSRSFDVTYPEDKVFGLLGFTACKSKEKGTEMNLFIDPDYTRSPKEIYTDVARKLIQQSGNLDVLSYAMQYGVGGAEEVRKEEEMPTWVADWSSKNVVYPIAGLGPESRHMSGMGREMNVAATENPGIIKLAGVRVDVVEHVSKPVPFKHIREFDDEFKKLMEWCIKSRGSKDIHTAETLASMLTAGRQADGTLVKDPESHLADFCAYICEIDKTFLSTLWPSRAERLAVLAKENGNLGRARKATFRVLCHRSAFVTGGGRLALGLGGVRRGDIVAVLWGAQVPFVLRRGDEEVFELR</sequence>